<dbReference type="InterPro" id="IPR036047">
    <property type="entry name" value="F-box-like_dom_sf"/>
</dbReference>
<dbReference type="EMBL" id="JABSTR010000001">
    <property type="protein sequence ID" value="KAH9360986.1"/>
    <property type="molecule type" value="Genomic_DNA"/>
</dbReference>
<accession>A0A9J6FDE4</accession>
<comment type="caution">
    <text evidence="2">The sequence shown here is derived from an EMBL/GenBank/DDBJ whole genome shotgun (WGS) entry which is preliminary data.</text>
</comment>
<name>A0A9J6FDE4_HAELO</name>
<dbReference type="PROSITE" id="PS50181">
    <property type="entry name" value="FBOX"/>
    <property type="match status" value="1"/>
</dbReference>
<evidence type="ECO:0000313" key="3">
    <source>
        <dbReference type="Proteomes" id="UP000821853"/>
    </source>
</evidence>
<dbReference type="VEuPathDB" id="VectorBase:HLOH_048082"/>
<gene>
    <name evidence="2" type="ORF">HPB48_019588</name>
</gene>
<dbReference type="AlphaFoldDB" id="A0A9J6FDE4"/>
<dbReference type="Gene3D" id="3.80.10.10">
    <property type="entry name" value="Ribonuclease Inhibitor"/>
    <property type="match status" value="2"/>
</dbReference>
<proteinExistence type="predicted"/>
<reference evidence="2 3" key="1">
    <citation type="journal article" date="2020" name="Cell">
        <title>Large-Scale Comparative Analyses of Tick Genomes Elucidate Their Genetic Diversity and Vector Capacities.</title>
        <authorList>
            <consortium name="Tick Genome and Microbiome Consortium (TIGMIC)"/>
            <person name="Jia N."/>
            <person name="Wang J."/>
            <person name="Shi W."/>
            <person name="Du L."/>
            <person name="Sun Y."/>
            <person name="Zhan W."/>
            <person name="Jiang J.F."/>
            <person name="Wang Q."/>
            <person name="Zhang B."/>
            <person name="Ji P."/>
            <person name="Bell-Sakyi L."/>
            <person name="Cui X.M."/>
            <person name="Yuan T.T."/>
            <person name="Jiang B.G."/>
            <person name="Yang W.F."/>
            <person name="Lam T.T."/>
            <person name="Chang Q.C."/>
            <person name="Ding S.J."/>
            <person name="Wang X.J."/>
            <person name="Zhu J.G."/>
            <person name="Ruan X.D."/>
            <person name="Zhao L."/>
            <person name="Wei J.T."/>
            <person name="Ye R.Z."/>
            <person name="Que T.C."/>
            <person name="Du C.H."/>
            <person name="Zhou Y.H."/>
            <person name="Cheng J.X."/>
            <person name="Dai P.F."/>
            <person name="Guo W.B."/>
            <person name="Han X.H."/>
            <person name="Huang E.J."/>
            <person name="Li L.F."/>
            <person name="Wei W."/>
            <person name="Gao Y.C."/>
            <person name="Liu J.Z."/>
            <person name="Shao H.Z."/>
            <person name="Wang X."/>
            <person name="Wang C.C."/>
            <person name="Yang T.C."/>
            <person name="Huo Q.B."/>
            <person name="Li W."/>
            <person name="Chen H.Y."/>
            <person name="Chen S.E."/>
            <person name="Zhou L.G."/>
            <person name="Ni X.B."/>
            <person name="Tian J.H."/>
            <person name="Sheng Y."/>
            <person name="Liu T."/>
            <person name="Pan Y.S."/>
            <person name="Xia L.Y."/>
            <person name="Li J."/>
            <person name="Zhao F."/>
            <person name="Cao W.C."/>
        </authorList>
    </citation>
    <scope>NUCLEOTIDE SEQUENCE [LARGE SCALE GENOMIC DNA]</scope>
    <source>
        <strain evidence="2">HaeL-2018</strain>
    </source>
</reference>
<dbReference type="SUPFAM" id="SSF81383">
    <property type="entry name" value="F-box domain"/>
    <property type="match status" value="1"/>
</dbReference>
<keyword evidence="3" id="KW-1185">Reference proteome</keyword>
<evidence type="ECO:0000259" key="1">
    <source>
        <dbReference type="PROSITE" id="PS50181"/>
    </source>
</evidence>
<protein>
    <recommendedName>
        <fullName evidence="1">F-box domain-containing protein</fullName>
    </recommendedName>
</protein>
<organism evidence="2 3">
    <name type="scientific">Haemaphysalis longicornis</name>
    <name type="common">Bush tick</name>
    <dbReference type="NCBI Taxonomy" id="44386"/>
    <lineage>
        <taxon>Eukaryota</taxon>
        <taxon>Metazoa</taxon>
        <taxon>Ecdysozoa</taxon>
        <taxon>Arthropoda</taxon>
        <taxon>Chelicerata</taxon>
        <taxon>Arachnida</taxon>
        <taxon>Acari</taxon>
        <taxon>Parasitiformes</taxon>
        <taxon>Ixodida</taxon>
        <taxon>Ixodoidea</taxon>
        <taxon>Ixodidae</taxon>
        <taxon>Haemaphysalinae</taxon>
        <taxon>Haemaphysalis</taxon>
    </lineage>
</organism>
<sequence length="515" mass="57189">MDEMKSGDEECPLLSLPKELILHILSFLDFKDMMAVEKTSQELSVLAQDLYVVQSVRFLPRHSLDVFVSFMDEQRAAVLSVLDLSNYSRPSSQTVEACVQACINLRVLRCSNTQLLPTALIRLLSNRLRSLQLLEWSLLGSPEHDQDVRGFLGHSAQVRAAVSIPESLRDMYVEAVSKSSNITLLSRILRQCTALRTLHVHERRSRNLSSTLAYVALLSYMSGTSERFRTFTFTTDFTGPLRSSRPQGGRCPPFAPHTLLGQLEAGLKISSFITLARDPYPSVNCIVLDPAVTEPVTGRMPELFAVVKGDPLKTLQATTFSGTARNALRALTLKASPVHKVVRPHTYGTTHPGWFLRFLVGCPNLTELNITSFHFEANVDCCSVLVDARLNGLRALALPSCALCRNGRLQRLASANFKLEELDVRTTEVVLGEYCVVCSAPTTCTEDCLHALPQLGPLQRLTLSDLPNVRNLDFIKGCSIQELRICNIGSSSRVLQDDLVTIVQVSSQLFILHHW</sequence>
<evidence type="ECO:0000313" key="2">
    <source>
        <dbReference type="EMBL" id="KAH9360986.1"/>
    </source>
</evidence>
<dbReference type="Pfam" id="PF12937">
    <property type="entry name" value="F-box-like"/>
    <property type="match status" value="1"/>
</dbReference>
<dbReference type="OMA" id="RNCGPRR"/>
<dbReference type="SUPFAM" id="SSF52047">
    <property type="entry name" value="RNI-like"/>
    <property type="match status" value="1"/>
</dbReference>
<dbReference type="SMART" id="SM00256">
    <property type="entry name" value="FBOX"/>
    <property type="match status" value="1"/>
</dbReference>
<dbReference type="InterPro" id="IPR001810">
    <property type="entry name" value="F-box_dom"/>
</dbReference>
<dbReference type="OrthoDB" id="9856535at2759"/>
<dbReference type="Proteomes" id="UP000821853">
    <property type="component" value="Chromosome 1"/>
</dbReference>
<feature type="domain" description="F-box" evidence="1">
    <location>
        <begin position="10"/>
        <end position="56"/>
    </location>
</feature>
<dbReference type="InterPro" id="IPR032675">
    <property type="entry name" value="LRR_dom_sf"/>
</dbReference>